<organism evidence="1 2">
    <name type="scientific">Pochonia chlamydosporia 170</name>
    <dbReference type="NCBI Taxonomy" id="1380566"/>
    <lineage>
        <taxon>Eukaryota</taxon>
        <taxon>Fungi</taxon>
        <taxon>Dikarya</taxon>
        <taxon>Ascomycota</taxon>
        <taxon>Pezizomycotina</taxon>
        <taxon>Sordariomycetes</taxon>
        <taxon>Hypocreomycetidae</taxon>
        <taxon>Hypocreales</taxon>
        <taxon>Clavicipitaceae</taxon>
        <taxon>Pochonia</taxon>
    </lineage>
</organism>
<dbReference type="Proteomes" id="UP000078397">
    <property type="component" value="Unassembled WGS sequence"/>
</dbReference>
<sequence length="70" mass="7541">MGVYVPLEANITIVCGRLRFLPKRKLELRSRVGSFASDITAALEPYGVWHYSSSAPASGIALKCSSIVDA</sequence>
<dbReference type="EMBL" id="LSBJ02000002">
    <property type="protein sequence ID" value="OWT43360.1"/>
    <property type="molecule type" value="Genomic_DNA"/>
</dbReference>
<gene>
    <name evidence="1" type="ORF">VFPPC_17477</name>
</gene>
<protein>
    <submittedName>
        <fullName evidence="1">Uncharacterized protein</fullName>
    </submittedName>
</protein>
<dbReference type="AlphaFoldDB" id="A0A219ARH5"/>
<reference evidence="1 2" key="1">
    <citation type="journal article" date="2016" name="PLoS Pathog.">
        <title>Biosynthesis of antibiotic leucinostatins in bio-control fungus Purpureocillium lilacinum and their inhibition on phytophthora revealed by genome mining.</title>
        <authorList>
            <person name="Wang G."/>
            <person name="Liu Z."/>
            <person name="Lin R."/>
            <person name="Li E."/>
            <person name="Mao Z."/>
            <person name="Ling J."/>
            <person name="Yang Y."/>
            <person name="Yin W.B."/>
            <person name="Xie B."/>
        </authorList>
    </citation>
    <scope>NUCLEOTIDE SEQUENCE [LARGE SCALE GENOMIC DNA]</scope>
    <source>
        <strain evidence="1">170</strain>
    </source>
</reference>
<evidence type="ECO:0000313" key="2">
    <source>
        <dbReference type="Proteomes" id="UP000078397"/>
    </source>
</evidence>
<dbReference type="RefSeq" id="XP_022285793.1">
    <property type="nucleotide sequence ID" value="XM_022429180.1"/>
</dbReference>
<accession>A0A219ARH5</accession>
<dbReference type="GeneID" id="33936438"/>
<keyword evidence="2" id="KW-1185">Reference proteome</keyword>
<dbReference type="KEGG" id="pchm:VFPPC_17477"/>
<name>A0A219ARH5_METCM</name>
<evidence type="ECO:0000313" key="1">
    <source>
        <dbReference type="EMBL" id="OWT43360.1"/>
    </source>
</evidence>
<proteinExistence type="predicted"/>
<comment type="caution">
    <text evidence="1">The sequence shown here is derived from an EMBL/GenBank/DDBJ whole genome shotgun (WGS) entry which is preliminary data.</text>
</comment>